<dbReference type="GO" id="GO:0007266">
    <property type="term" value="P:Rho protein signal transduction"/>
    <property type="evidence" value="ECO:0007669"/>
    <property type="project" value="TreeGrafter"/>
</dbReference>
<dbReference type="PANTHER" id="PTHR13217">
    <property type="entry name" value="PLECKSTRIN HOMOLOGY DOMAIN-CONTAINING FAMILY G MEMBER 7"/>
    <property type="match status" value="1"/>
</dbReference>
<dbReference type="GO" id="GO:0005085">
    <property type="term" value="F:guanyl-nucleotide exchange factor activity"/>
    <property type="evidence" value="ECO:0007669"/>
    <property type="project" value="InterPro"/>
</dbReference>
<accession>A0AAG5DRS2</accession>
<dbReference type="InterPro" id="IPR011993">
    <property type="entry name" value="PH-like_dom_sf"/>
</dbReference>
<evidence type="ECO:0000256" key="1">
    <source>
        <dbReference type="SAM" id="MobiDB-lite"/>
    </source>
</evidence>
<dbReference type="Gene3D" id="2.30.29.30">
    <property type="entry name" value="Pleckstrin-homology domain (PH domain)/Phosphotyrosine-binding domain (PTB)"/>
    <property type="match status" value="1"/>
</dbReference>
<organism evidence="3 4">
    <name type="scientific">Anopheles atroparvus</name>
    <name type="common">European mosquito</name>
    <dbReference type="NCBI Taxonomy" id="41427"/>
    <lineage>
        <taxon>Eukaryota</taxon>
        <taxon>Metazoa</taxon>
        <taxon>Ecdysozoa</taxon>
        <taxon>Arthropoda</taxon>
        <taxon>Hexapoda</taxon>
        <taxon>Insecta</taxon>
        <taxon>Pterygota</taxon>
        <taxon>Neoptera</taxon>
        <taxon>Endopterygota</taxon>
        <taxon>Diptera</taxon>
        <taxon>Nematocera</taxon>
        <taxon>Culicoidea</taxon>
        <taxon>Culicidae</taxon>
        <taxon>Anophelinae</taxon>
        <taxon>Anopheles</taxon>
    </lineage>
</organism>
<proteinExistence type="predicted"/>
<evidence type="ECO:0000259" key="2">
    <source>
        <dbReference type="PROSITE" id="PS50010"/>
    </source>
</evidence>
<dbReference type="PANTHER" id="PTHR13217:SF11">
    <property type="entry name" value="PLECKSTRIN HOMOLOGY DOMAIN-CONTAINING FAMILY G MEMBER 5"/>
    <property type="match status" value="1"/>
</dbReference>
<dbReference type="PROSITE" id="PS50010">
    <property type="entry name" value="DH_2"/>
    <property type="match status" value="1"/>
</dbReference>
<dbReference type="CDD" id="cd13244">
    <property type="entry name" value="PH_PLEKHG5_G6"/>
    <property type="match status" value="1"/>
</dbReference>
<feature type="compositionally biased region" description="Pro residues" evidence="1">
    <location>
        <begin position="338"/>
        <end position="350"/>
    </location>
</feature>
<dbReference type="SUPFAM" id="SSF48065">
    <property type="entry name" value="DBL homology domain (DH-domain)"/>
    <property type="match status" value="1"/>
</dbReference>
<evidence type="ECO:0000313" key="4">
    <source>
        <dbReference type="Proteomes" id="UP000075880"/>
    </source>
</evidence>
<dbReference type="EnsemblMetazoa" id="ENSAATROPT015460">
    <property type="protein sequence ID" value="ENSAATROPP013851"/>
    <property type="gene ID" value="ENSAATROPG012588"/>
</dbReference>
<feature type="compositionally biased region" description="Low complexity" evidence="1">
    <location>
        <begin position="663"/>
        <end position="699"/>
    </location>
</feature>
<feature type="region of interest" description="Disordered" evidence="1">
    <location>
        <begin position="637"/>
        <end position="709"/>
    </location>
</feature>
<reference evidence="3" key="1">
    <citation type="submission" date="2024-04" db="UniProtKB">
        <authorList>
            <consortium name="EnsemblMetazoa"/>
        </authorList>
    </citation>
    <scope>IDENTIFICATION</scope>
    <source>
        <strain evidence="3">EBRO</strain>
    </source>
</reference>
<dbReference type="InterPro" id="IPR000219">
    <property type="entry name" value="DH_dom"/>
</dbReference>
<dbReference type="GO" id="GO:0030424">
    <property type="term" value="C:axon"/>
    <property type="evidence" value="ECO:0007669"/>
    <property type="project" value="TreeGrafter"/>
</dbReference>
<feature type="compositionally biased region" description="Polar residues" evidence="1">
    <location>
        <begin position="81"/>
        <end position="94"/>
    </location>
</feature>
<dbReference type="Pfam" id="PF00621">
    <property type="entry name" value="RhoGEF"/>
    <property type="match status" value="1"/>
</dbReference>
<feature type="region of interest" description="Disordered" evidence="1">
    <location>
        <begin position="32"/>
        <end position="102"/>
    </location>
</feature>
<sequence>MDEHVQMRQESIRERKLLRSIEPMSALCDVCSAPPERNVHPATLVPAAHPPLPSGPATPPPLPKPPLPNRANAEEEEHHPASQQSLERYDTTSTRPPPITPAVNNAAALSLILPHNLSRSFDQTAAQSPPKYQIYHQFSRISSTTQQFIQRQQQQQQQQQQYPEEQPQAAHQLSQLQRQQSPQTQPASPVTNYQAPLCRKASYGSSHYAQYARPDPQHDVISFPQRVRPNTACQQPQQQPPATSLLNSKPMDQRSNNPFILNFNNISGCCLKNSPTSANSPLATSPTVPAPASAAIVSTTTTSAPSVSSTTGARRSRSLLLKSTSPLQQTFSSSPVQASPPAPQCPPVPPRLSQIHSLVSAPTPSLATSAALATASSYPYSPTLASSASGGSLNNASSMDIACRINSTTTSDEQSTAMCPGNASAVTATIMTGACYVTPPTPAPVSANETKQALQAMMFDSVPPTGMSLASPNGNKTTADATVPASAEAAASAVRKKRDDFLKTTMKICLVVSPPSRMQMKSLSLTHLDEIERQAPTPTIITNDPHTVKVSSSEYFSVCFESDNNDPGMPIPATKGVRLAECLRASLSRRSLSFSQIYVIDNGFNNPHETGMRYSEPLDANMDISALAGRTLIVSERDGAPSRPRTGAHVTLQKAASVGNQPSMMSSTSKLFTSTSTDETFDQSPKASSSASGKQSKQKWTIPFGSKGPQKSKLCELLDSYNKEIPKSTSSSSNFNNPEYVDALVGLRNLPQCWTEIVNSAGMCESETKIQSAIWELVTTEVYYILALQTVTDLFLACLEDIQSQNILTDVDQNKLFSNIRDIWEANLRFWTLYLHPMVRYSQRTKEPMSIYYFQLGFVEFATIFTPYTKYCAEQSTCQFYCKEMYHNNALFMTYCAWCESQKMCNRLRLADILVRPMQRLTKYGLLLAAIKKHITDEAEGEAIDAMIHSVEEFVAGVNSHLTTRQENERLKGINARIESYDVVDSNNETLDRMVKQHSVMFDLCQPLRGIDHGRKVFVEGDLKYKDSTGKMDVHCFLFTDFLLVCKKIKSEKLKIIRQPYMTDRLMVQLKDQTLYCCYMNELNMVVAAFSLQSPKAQHWYDSITKVKHIYNRMKLGAFSDVRQYGNIINISNSCNNSTSNSNMNINNDNLSIKKSPLNSSIGSRVSSLNNSHSGSVDLNESKQVSIDFEKTNSLSSDEGAGAAIGNAIAGAGMIHAKYGVPLIPGTSRKPKNTVSTMQTKSSNSLTVQPYSLGQSMPNLNLNSIQNSNTLSVPGTSSALSHSGMVLLSPSQRGISYPPPSPTRSISYC</sequence>
<evidence type="ECO:0000313" key="3">
    <source>
        <dbReference type="EnsemblMetazoa" id="ENSAATROPP013851"/>
    </source>
</evidence>
<dbReference type="GO" id="GO:0030139">
    <property type="term" value="C:endocytic vesicle"/>
    <property type="evidence" value="ECO:0007669"/>
    <property type="project" value="TreeGrafter"/>
</dbReference>
<feature type="compositionally biased region" description="Pro residues" evidence="1">
    <location>
        <begin position="48"/>
        <end position="68"/>
    </location>
</feature>
<dbReference type="InterPro" id="IPR035899">
    <property type="entry name" value="DBL_dom_sf"/>
</dbReference>
<keyword evidence="4" id="KW-1185">Reference proteome</keyword>
<dbReference type="Gene3D" id="1.20.900.10">
    <property type="entry name" value="Dbl homology (DH) domain"/>
    <property type="match status" value="1"/>
</dbReference>
<dbReference type="GO" id="GO:0005886">
    <property type="term" value="C:plasma membrane"/>
    <property type="evidence" value="ECO:0007669"/>
    <property type="project" value="TreeGrafter"/>
</dbReference>
<name>A0AAG5DRS2_ANOAO</name>
<dbReference type="InterPro" id="IPR040181">
    <property type="entry name" value="PKHG5/7"/>
</dbReference>
<feature type="region of interest" description="Disordered" evidence="1">
    <location>
        <begin position="230"/>
        <end position="254"/>
    </location>
</feature>
<dbReference type="SUPFAM" id="SSF50729">
    <property type="entry name" value="PH domain-like"/>
    <property type="match status" value="1"/>
</dbReference>
<feature type="region of interest" description="Disordered" evidence="1">
    <location>
        <begin position="145"/>
        <end position="191"/>
    </location>
</feature>
<dbReference type="Proteomes" id="UP000075880">
    <property type="component" value="Unassembled WGS sequence"/>
</dbReference>
<dbReference type="SMART" id="SM00325">
    <property type="entry name" value="RhoGEF"/>
    <property type="match status" value="1"/>
</dbReference>
<feature type="region of interest" description="Disordered" evidence="1">
    <location>
        <begin position="326"/>
        <end position="352"/>
    </location>
</feature>
<dbReference type="CDD" id="cd00160">
    <property type="entry name" value="RhoGEF"/>
    <property type="match status" value="1"/>
</dbReference>
<dbReference type="GO" id="GO:0043542">
    <property type="term" value="P:endothelial cell migration"/>
    <property type="evidence" value="ECO:0007669"/>
    <property type="project" value="TreeGrafter"/>
</dbReference>
<protein>
    <recommendedName>
        <fullName evidence="2">DH domain-containing protein</fullName>
    </recommendedName>
</protein>
<feature type="domain" description="DH" evidence="2">
    <location>
        <begin position="769"/>
        <end position="961"/>
    </location>
</feature>
<feature type="compositionally biased region" description="Low complexity" evidence="1">
    <location>
        <begin position="146"/>
        <end position="189"/>
    </location>
</feature>